<protein>
    <submittedName>
        <fullName evidence="1">ECU05_1185 protein</fullName>
    </submittedName>
</protein>
<gene>
    <name evidence="1" type="ordered locus">ECU05_1185</name>
</gene>
<dbReference type="OrthoDB" id="10304859at2759"/>
<reference evidence="1 2" key="1">
    <citation type="journal article" date="2001" name="Nature">
        <title>Genome sequence and gene compaction of the eukaryote parasite Encephalitozoon cuniculi.</title>
        <authorList>
            <person name="Katinka M.D."/>
            <person name="Duprat S."/>
            <person name="Cornillot E."/>
            <person name="Metenier G."/>
            <person name="Thomarat F."/>
            <person name="Prensier G."/>
            <person name="Barbe V."/>
            <person name="Peyretaillade E."/>
            <person name="Brottier P."/>
            <person name="Wincker P."/>
            <person name="Delbac F."/>
            <person name="El Alaoui H."/>
            <person name="Peyret P."/>
            <person name="Saurin W."/>
            <person name="Gouy M."/>
            <person name="Weissenbach J."/>
            <person name="Vivares C.P."/>
        </authorList>
    </citation>
    <scope>NUCLEOTIDE SEQUENCE [LARGE SCALE GENOMIC DNA]</scope>
    <source>
        <strain evidence="1 2">GB-M1</strain>
    </source>
</reference>
<dbReference type="GeneID" id="77136358"/>
<reference evidence="1 2" key="2">
    <citation type="journal article" date="2009" name="BMC Genomics">
        <title>Identification of transcriptional signals in Encephalitozoon cuniculi widespread among Microsporidia phylum: support for accurate structural genome annotation.</title>
        <authorList>
            <person name="Peyretaillade E."/>
            <person name="Goncalves O."/>
            <person name="Terrat S."/>
            <person name="Dugat-Bony E."/>
            <person name="Wincker P."/>
            <person name="Cornman R.S."/>
            <person name="Evans J.D."/>
            <person name="Delbac F."/>
            <person name="Peyret P."/>
        </authorList>
    </citation>
    <scope>NUCLEOTIDE SEQUENCE [LARGE SCALE GENOMIC DNA]</scope>
    <source>
        <strain evidence="1 2">GB-M1</strain>
    </source>
</reference>
<dbReference type="EMBL" id="AL590445">
    <property type="protein sequence ID" value="SKD10698.1"/>
    <property type="molecule type" value="Genomic_DNA"/>
</dbReference>
<dbReference type="Proteomes" id="UP000000819">
    <property type="component" value="Chromosome V"/>
</dbReference>
<dbReference type="RefSeq" id="NP_001402584.1">
    <property type="nucleotide sequence ID" value="NM_001415634.1"/>
</dbReference>
<name>A0A1T5PD62_ENCCU</name>
<evidence type="ECO:0000313" key="1">
    <source>
        <dbReference type="EMBL" id="SKD10698.1"/>
    </source>
</evidence>
<proteinExistence type="predicted"/>
<keyword evidence="2" id="KW-1185">Reference proteome</keyword>
<accession>A0A1T5PD62</accession>
<organism evidence="1 2">
    <name type="scientific">Encephalitozoon cuniculi (strain GB-M1)</name>
    <name type="common">Microsporidian parasite</name>
    <dbReference type="NCBI Taxonomy" id="284813"/>
    <lineage>
        <taxon>Eukaryota</taxon>
        <taxon>Fungi</taxon>
        <taxon>Fungi incertae sedis</taxon>
        <taxon>Microsporidia</taxon>
        <taxon>Unikaryonidae</taxon>
        <taxon>Encephalitozoon</taxon>
    </lineage>
</organism>
<dbReference type="KEGG" id="ecu:ECU05_1185"/>
<dbReference type="AlphaFoldDB" id="A0A1T5PD62"/>
<dbReference type="InParanoid" id="A0A1T5PD62"/>
<sequence length="51" mass="6192">MNNRKKFEEIKQQLESFLTPRHLRNEFPHEKGWVVPESMSHESELRKDGIQ</sequence>
<evidence type="ECO:0000313" key="2">
    <source>
        <dbReference type="Proteomes" id="UP000000819"/>
    </source>
</evidence>